<feature type="domain" description="Flagellar hook-associated protein FlgK helical" evidence="11">
    <location>
        <begin position="95"/>
        <end position="317"/>
    </location>
</feature>
<dbReference type="Pfam" id="PF00460">
    <property type="entry name" value="Flg_bb_rod"/>
    <property type="match status" value="1"/>
</dbReference>
<sequence>MGLFGTIQQSKGALDAAQIGLQVVGNNIANANTEGYIRQRLEQTPAVAYRQGNLIQGHGVRATGVVQVIDQQLAERMFNAKTAAAGADSLSSAYGQLESLITDLDGGGLNEQFSLFNNAMHDLSTQPNDAATREFVIIQGQTLASNVQQLRTNAGELQDGWNAELDDAATQINRLTERIAQLNVEIATIEGGGTLGSDATGLRDQRYRDLEELASYVNINFQEQASGNVSVFVGGDYLIADGNRREVYSAYSEEAGGQEVRIIDTDAPLKATGGKLGAAMEARSGVFGEYVESLDQMAAALIQGVNKVHSQGQGRTGFTSLVSSNTSQPGVPLGEAELPFEPSNGSFDFNIVDSDGELVSTTRIDVRNLGTVNDSTISSIVSDINAVEGVTASLSGDGRIRIDSDSATAQFTFGQDTSGFVAAAGMNTFFTGSSAVDIEVNSVLADNIDLLAISDGGINADTNTLYNMLDLVDQPLDELGNRSIRGIHEQTIAALGREISVQNSATEGLNDLYSTLKSQHLAITGVNIDEESIKMISYQRAFQASSRVISTAAEMLDILLAI</sequence>
<keyword evidence="6 7" id="KW-0975">Bacterial flagellum</keyword>
<feature type="coiled-coil region" evidence="8">
    <location>
        <begin position="158"/>
        <end position="192"/>
    </location>
</feature>
<dbReference type="PATRIC" id="fig|595434.4.peg.5436"/>
<feature type="domain" description="Flagellar basal body rod protein N-terminal" evidence="9">
    <location>
        <begin position="11"/>
        <end position="36"/>
    </location>
</feature>
<dbReference type="GO" id="GO:0005198">
    <property type="term" value="F:structural molecule activity"/>
    <property type="evidence" value="ECO:0007669"/>
    <property type="project" value="UniProtKB-UniRule"/>
</dbReference>
<evidence type="ECO:0000259" key="9">
    <source>
        <dbReference type="Pfam" id="PF00460"/>
    </source>
</evidence>
<dbReference type="GO" id="GO:0009424">
    <property type="term" value="C:bacterial-type flagellum hook"/>
    <property type="evidence" value="ECO:0007669"/>
    <property type="project" value="UniProtKB-UniRule"/>
</dbReference>
<dbReference type="Pfam" id="PF22638">
    <property type="entry name" value="FlgK_D1"/>
    <property type="match status" value="1"/>
</dbReference>
<evidence type="ECO:0000256" key="3">
    <source>
        <dbReference type="ARBA" id="ARBA00009677"/>
    </source>
</evidence>
<dbReference type="PRINTS" id="PR01005">
    <property type="entry name" value="FLGHOOKAP1"/>
</dbReference>
<evidence type="ECO:0000313" key="12">
    <source>
        <dbReference type="EMBL" id="KLU02659.1"/>
    </source>
</evidence>
<dbReference type="STRING" id="595434.RISK_005725"/>
<dbReference type="InterPro" id="IPR010930">
    <property type="entry name" value="Flg_bb/hook_C_dom"/>
</dbReference>
<dbReference type="InterPro" id="IPR053927">
    <property type="entry name" value="FlgK_helical"/>
</dbReference>
<name>A0A0J1EAJ7_RHOIS</name>
<dbReference type="Proteomes" id="UP000036367">
    <property type="component" value="Unassembled WGS sequence"/>
</dbReference>
<dbReference type="RefSeq" id="WP_047816756.1">
    <property type="nucleotide sequence ID" value="NZ_LECT01000044.1"/>
</dbReference>
<dbReference type="EMBL" id="LECT01000044">
    <property type="protein sequence ID" value="KLU02659.1"/>
    <property type="molecule type" value="Genomic_DNA"/>
</dbReference>
<feature type="domain" description="Flagellar basal-body/hook protein C-terminal" evidence="10">
    <location>
        <begin position="518"/>
        <end position="560"/>
    </location>
</feature>
<protein>
    <recommendedName>
        <fullName evidence="4 7">Flagellar hook-associated protein 1</fullName>
        <shortName evidence="7">HAP1</shortName>
    </recommendedName>
</protein>
<comment type="subcellular location">
    <subcellularLocation>
        <location evidence="1 7">Bacterial flagellum</location>
    </subcellularLocation>
    <subcellularLocation>
        <location evidence="2 7">Secreted</location>
    </subcellularLocation>
</comment>
<keyword evidence="12" id="KW-0282">Flagellum</keyword>
<evidence type="ECO:0000256" key="2">
    <source>
        <dbReference type="ARBA" id="ARBA00004613"/>
    </source>
</evidence>
<comment type="similarity">
    <text evidence="3 7">Belongs to the flagella basal body rod proteins family.</text>
</comment>
<evidence type="ECO:0000256" key="7">
    <source>
        <dbReference type="RuleBase" id="RU362065"/>
    </source>
</evidence>
<dbReference type="Pfam" id="PF06429">
    <property type="entry name" value="Flg_bbr_C"/>
    <property type="match status" value="1"/>
</dbReference>
<dbReference type="InterPro" id="IPR002371">
    <property type="entry name" value="FlgK"/>
</dbReference>
<reference evidence="12" key="1">
    <citation type="submission" date="2015-05" db="EMBL/GenBank/DDBJ databases">
        <title>Permanent draft genome of Rhodopirellula islandicus K833.</title>
        <authorList>
            <person name="Kizina J."/>
            <person name="Richter M."/>
            <person name="Glockner F.O."/>
            <person name="Harder J."/>
        </authorList>
    </citation>
    <scope>NUCLEOTIDE SEQUENCE [LARGE SCALE GENOMIC DNA]</scope>
    <source>
        <strain evidence="12">K833</strain>
    </source>
</reference>
<keyword evidence="5 7" id="KW-0964">Secreted</keyword>
<gene>
    <name evidence="7" type="primary">flgK</name>
    <name evidence="12" type="ORF">RISK_005725</name>
</gene>
<proteinExistence type="inferred from homology"/>
<organism evidence="12 13">
    <name type="scientific">Rhodopirellula islandica</name>
    <dbReference type="NCBI Taxonomy" id="595434"/>
    <lineage>
        <taxon>Bacteria</taxon>
        <taxon>Pseudomonadati</taxon>
        <taxon>Planctomycetota</taxon>
        <taxon>Planctomycetia</taxon>
        <taxon>Pirellulales</taxon>
        <taxon>Pirellulaceae</taxon>
        <taxon>Rhodopirellula</taxon>
    </lineage>
</organism>
<evidence type="ECO:0000313" key="13">
    <source>
        <dbReference type="Proteomes" id="UP000036367"/>
    </source>
</evidence>
<dbReference type="InterPro" id="IPR001444">
    <property type="entry name" value="Flag_bb_rod_N"/>
</dbReference>
<dbReference type="GO" id="GO:0044780">
    <property type="term" value="P:bacterial-type flagellum assembly"/>
    <property type="evidence" value="ECO:0007669"/>
    <property type="project" value="InterPro"/>
</dbReference>
<dbReference type="AlphaFoldDB" id="A0A0J1EAJ7"/>
<comment type="caution">
    <text evidence="12">The sequence shown here is derived from an EMBL/GenBank/DDBJ whole genome shotgun (WGS) entry which is preliminary data.</text>
</comment>
<dbReference type="SUPFAM" id="SSF64518">
    <property type="entry name" value="Phase 1 flagellin"/>
    <property type="match status" value="1"/>
</dbReference>
<dbReference type="PANTHER" id="PTHR30033:SF2">
    <property type="entry name" value="FLAGELLAR HOOK PROTEIN"/>
    <property type="match status" value="1"/>
</dbReference>
<evidence type="ECO:0000256" key="5">
    <source>
        <dbReference type="ARBA" id="ARBA00022525"/>
    </source>
</evidence>
<dbReference type="GO" id="GO:0005576">
    <property type="term" value="C:extracellular region"/>
    <property type="evidence" value="ECO:0007669"/>
    <property type="project" value="UniProtKB-SubCell"/>
</dbReference>
<dbReference type="PANTHER" id="PTHR30033">
    <property type="entry name" value="FLAGELLAR HOOK-ASSOCIATED PROTEIN 1"/>
    <property type="match status" value="1"/>
</dbReference>
<keyword evidence="12" id="KW-0966">Cell projection</keyword>
<evidence type="ECO:0000256" key="8">
    <source>
        <dbReference type="SAM" id="Coils"/>
    </source>
</evidence>
<evidence type="ECO:0000256" key="4">
    <source>
        <dbReference type="ARBA" id="ARBA00016244"/>
    </source>
</evidence>
<dbReference type="PROSITE" id="PS00588">
    <property type="entry name" value="FLAGELLA_BB_ROD"/>
    <property type="match status" value="1"/>
</dbReference>
<evidence type="ECO:0000256" key="6">
    <source>
        <dbReference type="ARBA" id="ARBA00023143"/>
    </source>
</evidence>
<dbReference type="NCBIfam" id="TIGR02492">
    <property type="entry name" value="flgK_ends"/>
    <property type="match status" value="1"/>
</dbReference>
<evidence type="ECO:0000259" key="10">
    <source>
        <dbReference type="Pfam" id="PF06429"/>
    </source>
</evidence>
<accession>A0A0J1EAJ7</accession>
<evidence type="ECO:0000259" key="11">
    <source>
        <dbReference type="Pfam" id="PF22638"/>
    </source>
</evidence>
<keyword evidence="13" id="KW-1185">Reference proteome</keyword>
<keyword evidence="12" id="KW-0969">Cilium</keyword>
<keyword evidence="8" id="KW-0175">Coiled coil</keyword>
<evidence type="ECO:0000256" key="1">
    <source>
        <dbReference type="ARBA" id="ARBA00004365"/>
    </source>
</evidence>
<dbReference type="InterPro" id="IPR019776">
    <property type="entry name" value="Flagellar_basal_body_rod_CS"/>
</dbReference>
<dbReference type="OrthoDB" id="9802553at2"/>